<keyword evidence="3" id="KW-1185">Reference proteome</keyword>
<feature type="signal peptide" evidence="1">
    <location>
        <begin position="1"/>
        <end position="30"/>
    </location>
</feature>
<feature type="chain" id="PRO_5008887938" description="Ribosomally synthesized peptide with SipW-like signal peptide" evidence="1">
    <location>
        <begin position="31"/>
        <end position="166"/>
    </location>
</feature>
<gene>
    <name evidence="2" type="ORF">A4V09_21760</name>
</gene>
<dbReference type="AlphaFoldDB" id="A0A1C7IEP2"/>
<organism evidence="2 3">
    <name type="scientific">Blautia pseudococcoides</name>
    <dbReference type="NCBI Taxonomy" id="1796616"/>
    <lineage>
        <taxon>Bacteria</taxon>
        <taxon>Bacillati</taxon>
        <taxon>Bacillota</taxon>
        <taxon>Clostridia</taxon>
        <taxon>Lachnospirales</taxon>
        <taxon>Lachnospiraceae</taxon>
        <taxon>Blautia</taxon>
    </lineage>
</organism>
<dbReference type="RefSeq" id="WP_065544226.1">
    <property type="nucleotide sequence ID" value="NZ_CP015405.2"/>
</dbReference>
<dbReference type="Proteomes" id="UP000092574">
    <property type="component" value="Chromosome"/>
</dbReference>
<dbReference type="KEGG" id="byl:A4V09_21760"/>
<dbReference type="STRING" id="1796616.A4V09_21760"/>
<evidence type="ECO:0000256" key="1">
    <source>
        <dbReference type="SAM" id="SignalP"/>
    </source>
</evidence>
<evidence type="ECO:0000313" key="2">
    <source>
        <dbReference type="EMBL" id="ANU78137.1"/>
    </source>
</evidence>
<name>A0A1C7IEP2_9FIRM</name>
<protein>
    <recommendedName>
        <fullName evidence="4">Ribosomally synthesized peptide with SipW-like signal peptide</fullName>
    </recommendedName>
</protein>
<evidence type="ECO:0000313" key="3">
    <source>
        <dbReference type="Proteomes" id="UP000092574"/>
    </source>
</evidence>
<keyword evidence="1" id="KW-0732">Signal</keyword>
<sequence>MKKKFNKKSLCLAAAALALTAGLSVNSAMAYFTTYATAAGGVTISLGSTTTIPEETVSDWTKHIVIKNTGDFECYVRVKVFAGDKYQDGLKYQGSEKWSPGEEDYYYYSDIVPAGGETEELQVKIDSKDSEEEFNVIVAQECTPVLYDDQGNPYADWNAKQEEVGE</sequence>
<accession>A0A1C7IEP2</accession>
<dbReference type="OrthoDB" id="3183968at2"/>
<dbReference type="EMBL" id="CP015405">
    <property type="protein sequence ID" value="ANU78137.1"/>
    <property type="molecule type" value="Genomic_DNA"/>
</dbReference>
<proteinExistence type="predicted"/>
<reference evidence="2" key="1">
    <citation type="submission" date="2017-04" db="EMBL/GenBank/DDBJ databases">
        <title>Complete Genome Sequences of Twelve Strains of a Stable Defined Moderately Diverse Mouse Microbiota 2 (sDMDMm2).</title>
        <authorList>
            <person name="Uchimura Y."/>
            <person name="Wyss M."/>
            <person name="Brugiroux S."/>
            <person name="Limenitakis J.P."/>
            <person name="Stecher B."/>
            <person name="McCoy K.D."/>
            <person name="Macpherson A.J."/>
        </authorList>
    </citation>
    <scope>NUCLEOTIDE SEQUENCE</scope>
    <source>
        <strain evidence="2">YL58</strain>
    </source>
</reference>
<evidence type="ECO:0008006" key="4">
    <source>
        <dbReference type="Google" id="ProtNLM"/>
    </source>
</evidence>